<dbReference type="AlphaFoldDB" id="A0A5C3QZI8"/>
<evidence type="ECO:0000313" key="2">
    <source>
        <dbReference type="EMBL" id="TFL05709.1"/>
    </source>
</evidence>
<name>A0A5C3QZI8_9AGAR</name>
<dbReference type="EMBL" id="ML178816">
    <property type="protein sequence ID" value="TFL05709.1"/>
    <property type="molecule type" value="Genomic_DNA"/>
</dbReference>
<feature type="compositionally biased region" description="Polar residues" evidence="1">
    <location>
        <begin position="41"/>
        <end position="55"/>
    </location>
</feature>
<evidence type="ECO:0000256" key="1">
    <source>
        <dbReference type="SAM" id="MobiDB-lite"/>
    </source>
</evidence>
<evidence type="ECO:0000313" key="3">
    <source>
        <dbReference type="Proteomes" id="UP000305067"/>
    </source>
</evidence>
<reference evidence="2 3" key="1">
    <citation type="journal article" date="2019" name="Nat. Ecol. Evol.">
        <title>Megaphylogeny resolves global patterns of mushroom evolution.</title>
        <authorList>
            <person name="Varga T."/>
            <person name="Krizsan K."/>
            <person name="Foldi C."/>
            <person name="Dima B."/>
            <person name="Sanchez-Garcia M."/>
            <person name="Sanchez-Ramirez S."/>
            <person name="Szollosi G.J."/>
            <person name="Szarkandi J.G."/>
            <person name="Papp V."/>
            <person name="Albert L."/>
            <person name="Andreopoulos W."/>
            <person name="Angelini C."/>
            <person name="Antonin V."/>
            <person name="Barry K.W."/>
            <person name="Bougher N.L."/>
            <person name="Buchanan P."/>
            <person name="Buyck B."/>
            <person name="Bense V."/>
            <person name="Catcheside P."/>
            <person name="Chovatia M."/>
            <person name="Cooper J."/>
            <person name="Damon W."/>
            <person name="Desjardin D."/>
            <person name="Finy P."/>
            <person name="Geml J."/>
            <person name="Haridas S."/>
            <person name="Hughes K."/>
            <person name="Justo A."/>
            <person name="Karasinski D."/>
            <person name="Kautmanova I."/>
            <person name="Kiss B."/>
            <person name="Kocsube S."/>
            <person name="Kotiranta H."/>
            <person name="LaButti K.M."/>
            <person name="Lechner B.E."/>
            <person name="Liimatainen K."/>
            <person name="Lipzen A."/>
            <person name="Lukacs Z."/>
            <person name="Mihaltcheva S."/>
            <person name="Morgado L.N."/>
            <person name="Niskanen T."/>
            <person name="Noordeloos M.E."/>
            <person name="Ohm R.A."/>
            <person name="Ortiz-Santana B."/>
            <person name="Ovrebo C."/>
            <person name="Racz N."/>
            <person name="Riley R."/>
            <person name="Savchenko A."/>
            <person name="Shiryaev A."/>
            <person name="Soop K."/>
            <person name="Spirin V."/>
            <person name="Szebenyi C."/>
            <person name="Tomsovsky M."/>
            <person name="Tulloss R.E."/>
            <person name="Uehling J."/>
            <person name="Grigoriev I.V."/>
            <person name="Vagvolgyi C."/>
            <person name="Papp T."/>
            <person name="Martin F.M."/>
            <person name="Miettinen O."/>
            <person name="Hibbett D.S."/>
            <person name="Nagy L.G."/>
        </authorList>
    </citation>
    <scope>NUCLEOTIDE SEQUENCE [LARGE SCALE GENOMIC DNA]</scope>
    <source>
        <strain evidence="2 3">CBS 309.79</strain>
    </source>
</reference>
<accession>A0A5C3QZI8</accession>
<sequence length="85" mass="9215">MYTRGLAQPHPASLSHCLIPHSSTPPRSLAKSSHRPPIQPRSCQSTSRAIPSTTRVPAMQALPLFPSPSKTQLWNGDFVGGRSRS</sequence>
<gene>
    <name evidence="2" type="ORF">BDV98DRAFT_560507</name>
</gene>
<feature type="region of interest" description="Disordered" evidence="1">
    <location>
        <begin position="1"/>
        <end position="85"/>
    </location>
</feature>
<protein>
    <submittedName>
        <fullName evidence="2">Uncharacterized protein</fullName>
    </submittedName>
</protein>
<organism evidence="2 3">
    <name type="scientific">Pterulicium gracile</name>
    <dbReference type="NCBI Taxonomy" id="1884261"/>
    <lineage>
        <taxon>Eukaryota</taxon>
        <taxon>Fungi</taxon>
        <taxon>Dikarya</taxon>
        <taxon>Basidiomycota</taxon>
        <taxon>Agaricomycotina</taxon>
        <taxon>Agaricomycetes</taxon>
        <taxon>Agaricomycetidae</taxon>
        <taxon>Agaricales</taxon>
        <taxon>Pleurotineae</taxon>
        <taxon>Pterulaceae</taxon>
        <taxon>Pterulicium</taxon>
    </lineage>
</organism>
<dbReference type="Proteomes" id="UP000305067">
    <property type="component" value="Unassembled WGS sequence"/>
</dbReference>
<keyword evidence="3" id="KW-1185">Reference proteome</keyword>
<proteinExistence type="predicted"/>